<reference evidence="1 2" key="1">
    <citation type="submission" date="2013-01" db="EMBL/GenBank/DDBJ databases">
        <authorList>
            <person name="Harkins D.M."/>
            <person name="Durkin A.S."/>
            <person name="Brinkac L.M."/>
            <person name="Haft D.H."/>
            <person name="Selengut J.D."/>
            <person name="Sanka R."/>
            <person name="DePew J."/>
            <person name="Purushe J."/>
            <person name="Matthias M.A."/>
            <person name="Vinetz J.M."/>
            <person name="Sutton G.G."/>
            <person name="Nierman W.C."/>
            <person name="Fouts D.E."/>
        </authorList>
    </citation>
    <scope>NUCLEOTIDE SEQUENCE [LARGE SCALE GENOMIC DNA]</scope>
    <source>
        <strain evidence="1 2">ZUN142</strain>
    </source>
</reference>
<comment type="caution">
    <text evidence="1">The sequence shown here is derived from an EMBL/GenBank/DDBJ whole genome shotgun (WGS) entry which is preliminary data.</text>
</comment>
<evidence type="ECO:0000313" key="1">
    <source>
        <dbReference type="EMBL" id="EMO42728.1"/>
    </source>
</evidence>
<dbReference type="EMBL" id="AHOP02000008">
    <property type="protein sequence ID" value="EMO42728.1"/>
    <property type="molecule type" value="Genomic_DNA"/>
</dbReference>
<evidence type="ECO:0000313" key="2">
    <source>
        <dbReference type="Proteomes" id="UP000012153"/>
    </source>
</evidence>
<gene>
    <name evidence="1" type="ORF">LEP1GSC186_0858</name>
</gene>
<proteinExistence type="predicted"/>
<dbReference type="Proteomes" id="UP000012153">
    <property type="component" value="Unassembled WGS sequence"/>
</dbReference>
<organism evidence="1 2">
    <name type="scientific">Leptospira noguchii serovar Autumnalis str. ZUN142</name>
    <dbReference type="NCBI Taxonomy" id="1085540"/>
    <lineage>
        <taxon>Bacteria</taxon>
        <taxon>Pseudomonadati</taxon>
        <taxon>Spirochaetota</taxon>
        <taxon>Spirochaetia</taxon>
        <taxon>Leptospirales</taxon>
        <taxon>Leptospiraceae</taxon>
        <taxon>Leptospira</taxon>
    </lineage>
</organism>
<name>M6UZI9_9LEPT</name>
<accession>M6UZI9</accession>
<dbReference type="AlphaFoldDB" id="M6UZI9"/>
<protein>
    <submittedName>
        <fullName evidence="1">Uncharacterized protein</fullName>
    </submittedName>
</protein>
<sequence>MNLYEEILKLKTEIRNHQNPFSAGKFQNLKDTIRFEEKEIKILKLNY</sequence>